<proteinExistence type="predicted"/>
<dbReference type="EMBL" id="JAMKFB020000019">
    <property type="protein sequence ID" value="KAL0166579.1"/>
    <property type="molecule type" value="Genomic_DNA"/>
</dbReference>
<sequence length="72" mass="7786">SGQINLSNSTCVATSDCFRDQLELNETSDDQYFSFTSCATPTVHDITPDYGTTHDIIRISGSGFSSVNCANE</sequence>
<accession>A0ABD0NXH7</accession>
<feature type="non-terminal residue" evidence="1">
    <location>
        <position position="72"/>
    </location>
</feature>
<dbReference type="GO" id="GO:0007399">
    <property type="term" value="P:nervous system development"/>
    <property type="evidence" value="ECO:0007669"/>
    <property type="project" value="UniProtKB-ARBA"/>
</dbReference>
<feature type="non-terminal residue" evidence="1">
    <location>
        <position position="1"/>
    </location>
</feature>
<protein>
    <submittedName>
        <fullName evidence="1">Uncharacterized protein</fullName>
    </submittedName>
</protein>
<name>A0ABD0NXH7_CIRMR</name>
<dbReference type="Gene3D" id="2.60.40.10">
    <property type="entry name" value="Immunoglobulins"/>
    <property type="match status" value="1"/>
</dbReference>
<dbReference type="AlphaFoldDB" id="A0ABD0NXH7"/>
<dbReference type="Proteomes" id="UP001529510">
    <property type="component" value="Unassembled WGS sequence"/>
</dbReference>
<organism evidence="1 2">
    <name type="scientific">Cirrhinus mrigala</name>
    <name type="common">Mrigala</name>
    <dbReference type="NCBI Taxonomy" id="683832"/>
    <lineage>
        <taxon>Eukaryota</taxon>
        <taxon>Metazoa</taxon>
        <taxon>Chordata</taxon>
        <taxon>Craniata</taxon>
        <taxon>Vertebrata</taxon>
        <taxon>Euteleostomi</taxon>
        <taxon>Actinopterygii</taxon>
        <taxon>Neopterygii</taxon>
        <taxon>Teleostei</taxon>
        <taxon>Ostariophysi</taxon>
        <taxon>Cypriniformes</taxon>
        <taxon>Cyprinidae</taxon>
        <taxon>Labeoninae</taxon>
        <taxon>Labeonini</taxon>
        <taxon>Cirrhinus</taxon>
    </lineage>
</organism>
<dbReference type="InterPro" id="IPR014756">
    <property type="entry name" value="Ig_E-set"/>
</dbReference>
<dbReference type="InterPro" id="IPR013783">
    <property type="entry name" value="Ig-like_fold"/>
</dbReference>
<dbReference type="SUPFAM" id="SSF81296">
    <property type="entry name" value="E set domains"/>
    <property type="match status" value="1"/>
</dbReference>
<keyword evidence="2" id="KW-1185">Reference proteome</keyword>
<gene>
    <name evidence="1" type="ORF">M9458_038423</name>
</gene>
<comment type="caution">
    <text evidence="1">The sequence shown here is derived from an EMBL/GenBank/DDBJ whole genome shotgun (WGS) entry which is preliminary data.</text>
</comment>
<reference evidence="1 2" key="1">
    <citation type="submission" date="2024-05" db="EMBL/GenBank/DDBJ databases">
        <title>Genome sequencing and assembly of Indian major carp, Cirrhinus mrigala (Hamilton, 1822).</title>
        <authorList>
            <person name="Mohindra V."/>
            <person name="Chowdhury L.M."/>
            <person name="Lal K."/>
            <person name="Jena J.K."/>
        </authorList>
    </citation>
    <scope>NUCLEOTIDE SEQUENCE [LARGE SCALE GENOMIC DNA]</scope>
    <source>
        <strain evidence="1">CM1030</strain>
        <tissue evidence="1">Blood</tissue>
    </source>
</reference>
<evidence type="ECO:0000313" key="1">
    <source>
        <dbReference type="EMBL" id="KAL0166579.1"/>
    </source>
</evidence>
<evidence type="ECO:0000313" key="2">
    <source>
        <dbReference type="Proteomes" id="UP001529510"/>
    </source>
</evidence>